<evidence type="ECO:0000313" key="5">
    <source>
        <dbReference type="Proteomes" id="UP000324585"/>
    </source>
</evidence>
<protein>
    <submittedName>
        <fullName evidence="4">Beta-arabinofuranosyltransferase RAY1</fullName>
    </submittedName>
</protein>
<dbReference type="InterPro" id="IPR044575">
    <property type="entry name" value="RAY1-like"/>
</dbReference>
<gene>
    <name evidence="4" type="ORF">FVE85_2959</name>
</gene>
<proteinExistence type="predicted"/>
<dbReference type="EMBL" id="VRMN01000004">
    <property type="protein sequence ID" value="KAA8494718.1"/>
    <property type="molecule type" value="Genomic_DNA"/>
</dbReference>
<dbReference type="PANTHER" id="PTHR47483">
    <property type="entry name" value="BETA-ARABINOFURANOSYLTRANSFERASE RAY1"/>
    <property type="match status" value="1"/>
</dbReference>
<feature type="region of interest" description="Disordered" evidence="1">
    <location>
        <begin position="192"/>
        <end position="222"/>
    </location>
</feature>
<feature type="transmembrane region" description="Helical" evidence="2">
    <location>
        <begin position="42"/>
        <end position="62"/>
    </location>
</feature>
<reference evidence="5" key="1">
    <citation type="journal article" date="2019" name="Nat. Commun.">
        <title>Expansion of phycobilisome linker gene families in mesophilic red algae.</title>
        <authorList>
            <person name="Lee J."/>
            <person name="Kim D."/>
            <person name="Bhattacharya D."/>
            <person name="Yoon H.S."/>
        </authorList>
    </citation>
    <scope>NUCLEOTIDE SEQUENCE [LARGE SCALE GENOMIC DNA]</scope>
    <source>
        <strain evidence="5">CCMP 1328</strain>
    </source>
</reference>
<feature type="compositionally biased region" description="Basic and acidic residues" evidence="1">
    <location>
        <begin position="205"/>
        <end position="222"/>
    </location>
</feature>
<evidence type="ECO:0000256" key="1">
    <source>
        <dbReference type="SAM" id="MobiDB-lite"/>
    </source>
</evidence>
<dbReference type="GO" id="GO:0016757">
    <property type="term" value="F:glycosyltransferase activity"/>
    <property type="evidence" value="ECO:0007669"/>
    <property type="project" value="InterPro"/>
</dbReference>
<keyword evidence="4" id="KW-0808">Transferase</keyword>
<dbReference type="Pfam" id="PF03407">
    <property type="entry name" value="Nucleotid_trans"/>
    <property type="match status" value="1"/>
</dbReference>
<name>A0A5J4YU53_PORPP</name>
<keyword evidence="5" id="KW-1185">Reference proteome</keyword>
<dbReference type="AlphaFoldDB" id="A0A5J4YU53"/>
<evidence type="ECO:0000313" key="4">
    <source>
        <dbReference type="EMBL" id="KAA8494718.1"/>
    </source>
</evidence>
<sequence>MAGYQSTHGSLVMRRALPAKLRRAWRQSVANLSEQDWRRLQLVVQVLAAALLLLILLLGGTARGRAHLHLRVRGGSGRARAGEPTAGQDTGGHPQELPFDNAYARAGGLAELDELLSDLAVNNVIVLTVANSGFRDFVDSFTCQLEQLELRNYLLIALDYALFQLAARRGINVFWFQDDAFWDLAEKESASNADESPKSAGLEANQRDVEHPETVTHETESRDLSIEAPFGSAEFVQISKRKSRVVVQVLILGYDVVFSDVDVAWLAYPLDHMDAYDADIVIQSDILRGSGEQLNFNINSGFYLARANSRSIAAFKAIIKHGNLAHLSEQKSFNHILCGAFKNQLGGPGKRVGNDQCLFTKKGDSASVQVLPDSEFPNGSNEEAWRILFEAHAADNREEPQFFIIHANNFNSTAIKRDVLSRAGLWYERGTDGACTLTG</sequence>
<evidence type="ECO:0000256" key="2">
    <source>
        <dbReference type="SAM" id="Phobius"/>
    </source>
</evidence>
<feature type="region of interest" description="Disordered" evidence="1">
    <location>
        <begin position="75"/>
        <end position="94"/>
    </location>
</feature>
<keyword evidence="2" id="KW-0812">Transmembrane</keyword>
<keyword evidence="2" id="KW-0472">Membrane</keyword>
<evidence type="ECO:0000259" key="3">
    <source>
        <dbReference type="Pfam" id="PF03407"/>
    </source>
</evidence>
<dbReference type="InterPro" id="IPR005069">
    <property type="entry name" value="Nucl-diP-sugar_transferase"/>
</dbReference>
<dbReference type="OrthoDB" id="540503at2759"/>
<accession>A0A5J4YU53</accession>
<dbReference type="PANTHER" id="PTHR47483:SF1">
    <property type="entry name" value="BETA-ARABINOFURANOSYLTRANSFERASE RAY1"/>
    <property type="match status" value="1"/>
</dbReference>
<organism evidence="4 5">
    <name type="scientific">Porphyridium purpureum</name>
    <name type="common">Red alga</name>
    <name type="synonym">Porphyridium cruentum</name>
    <dbReference type="NCBI Taxonomy" id="35688"/>
    <lineage>
        <taxon>Eukaryota</taxon>
        <taxon>Rhodophyta</taxon>
        <taxon>Bangiophyceae</taxon>
        <taxon>Porphyridiales</taxon>
        <taxon>Porphyridiaceae</taxon>
        <taxon>Porphyridium</taxon>
    </lineage>
</organism>
<keyword evidence="2" id="KW-1133">Transmembrane helix</keyword>
<feature type="domain" description="Nucleotide-diphospho-sugar transferase" evidence="3">
    <location>
        <begin position="211"/>
        <end position="417"/>
    </location>
</feature>
<comment type="caution">
    <text evidence="4">The sequence shown here is derived from an EMBL/GenBank/DDBJ whole genome shotgun (WGS) entry which is preliminary data.</text>
</comment>
<dbReference type="Proteomes" id="UP000324585">
    <property type="component" value="Unassembled WGS sequence"/>
</dbReference>
<dbReference type="OMA" id="HANYVEG"/>